<feature type="domain" description="Secretion system C-terminal sorting" evidence="2">
    <location>
        <begin position="302"/>
        <end position="377"/>
    </location>
</feature>
<feature type="chain" id="PRO_5046285017" description="Secretion system C-terminal sorting domain-containing protein" evidence="1">
    <location>
        <begin position="20"/>
        <end position="381"/>
    </location>
</feature>
<evidence type="ECO:0000256" key="1">
    <source>
        <dbReference type="SAM" id="SignalP"/>
    </source>
</evidence>
<sequence>MSVRSFAVLSLLFALPLTAQEVLTSAYFPTPGDTLRTNVADSTWATTLDFQFAGGDDLSWDFSNPVSDRQRSAPVDVADDVDFPNAALVITIDPFNRVYYVVEESTFKIVGAKISLDLFPGFEISAPVDPARPERHTDLQPGDVLTNSTSNVTVIPFDSIPAAARALLPDLPLRIDFLRLTTTILRTDSVDAFGTVRLGDNFYSTIREKRTETIDLKIEAKSSIFPYVDITQIIADSAPELAGDVGTQAPVTTYYWWNNDSKEAVAEVRTNDAGAFEEMTYKRALAATSTRGLGAGQALVKIYPNPASASVTFEVANLPRDQYVLTLINAAGRKMLTRTFSARGNQAKIAINVSDFPGGLYVANLRNVRGLTLASRRIIVN</sequence>
<dbReference type="RefSeq" id="WP_168036208.1">
    <property type="nucleotide sequence ID" value="NZ_JAATJH010000001.1"/>
</dbReference>
<dbReference type="EMBL" id="JAATJH010000001">
    <property type="protein sequence ID" value="NJC25458.1"/>
    <property type="molecule type" value="Genomic_DNA"/>
</dbReference>
<accession>A0ABX0X9G9</accession>
<dbReference type="Pfam" id="PF18962">
    <property type="entry name" value="Por_Secre_tail"/>
    <property type="match status" value="1"/>
</dbReference>
<dbReference type="NCBIfam" id="TIGR04183">
    <property type="entry name" value="Por_Secre_tail"/>
    <property type="match status" value="1"/>
</dbReference>
<keyword evidence="1" id="KW-0732">Signal</keyword>
<dbReference type="Proteomes" id="UP000770785">
    <property type="component" value="Unassembled WGS sequence"/>
</dbReference>
<protein>
    <recommendedName>
        <fullName evidence="2">Secretion system C-terminal sorting domain-containing protein</fullName>
    </recommendedName>
</protein>
<proteinExistence type="predicted"/>
<evidence type="ECO:0000313" key="3">
    <source>
        <dbReference type="EMBL" id="NJC25458.1"/>
    </source>
</evidence>
<dbReference type="InterPro" id="IPR026444">
    <property type="entry name" value="Secre_tail"/>
</dbReference>
<gene>
    <name evidence="3" type="ORF">GGR27_000939</name>
</gene>
<reference evidence="3 4" key="1">
    <citation type="submission" date="2020-03" db="EMBL/GenBank/DDBJ databases">
        <title>Genomic Encyclopedia of Type Strains, Phase IV (KMG-IV): sequencing the most valuable type-strain genomes for metagenomic binning, comparative biology and taxonomic classification.</title>
        <authorList>
            <person name="Goeker M."/>
        </authorList>
    </citation>
    <scope>NUCLEOTIDE SEQUENCE [LARGE SCALE GENOMIC DNA]</scope>
    <source>
        <strain evidence="3 4">DSM 105096</strain>
    </source>
</reference>
<name>A0ABX0X9G9_9BACT</name>
<feature type="signal peptide" evidence="1">
    <location>
        <begin position="1"/>
        <end position="19"/>
    </location>
</feature>
<comment type="caution">
    <text evidence="3">The sequence shown here is derived from an EMBL/GenBank/DDBJ whole genome shotgun (WGS) entry which is preliminary data.</text>
</comment>
<evidence type="ECO:0000259" key="2">
    <source>
        <dbReference type="Pfam" id="PF18962"/>
    </source>
</evidence>
<evidence type="ECO:0000313" key="4">
    <source>
        <dbReference type="Proteomes" id="UP000770785"/>
    </source>
</evidence>
<organism evidence="3 4">
    <name type="scientific">Neolewinella antarctica</name>
    <dbReference type="NCBI Taxonomy" id="442734"/>
    <lineage>
        <taxon>Bacteria</taxon>
        <taxon>Pseudomonadati</taxon>
        <taxon>Bacteroidota</taxon>
        <taxon>Saprospiria</taxon>
        <taxon>Saprospirales</taxon>
        <taxon>Lewinellaceae</taxon>
        <taxon>Neolewinella</taxon>
    </lineage>
</organism>
<keyword evidence="4" id="KW-1185">Reference proteome</keyword>